<keyword evidence="1" id="KW-0812">Transmembrane</keyword>
<evidence type="ECO:0000313" key="2">
    <source>
        <dbReference type="EMBL" id="KAE9386494.1"/>
    </source>
</evidence>
<proteinExistence type="predicted"/>
<dbReference type="OrthoDB" id="3268838at2759"/>
<feature type="transmembrane region" description="Helical" evidence="1">
    <location>
        <begin position="229"/>
        <end position="251"/>
    </location>
</feature>
<accession>A0A6A4GMS5</accession>
<keyword evidence="1" id="KW-0472">Membrane</keyword>
<dbReference type="EMBL" id="ML769874">
    <property type="protein sequence ID" value="KAE9386494.1"/>
    <property type="molecule type" value="Genomic_DNA"/>
</dbReference>
<protein>
    <submittedName>
        <fullName evidence="2">Uncharacterized protein</fullName>
    </submittedName>
</protein>
<reference evidence="2" key="1">
    <citation type="journal article" date="2019" name="Environ. Microbiol.">
        <title>Fungal ecological strategies reflected in gene transcription - a case study of two litter decomposers.</title>
        <authorList>
            <person name="Barbi F."/>
            <person name="Kohler A."/>
            <person name="Barry K."/>
            <person name="Baskaran P."/>
            <person name="Daum C."/>
            <person name="Fauchery L."/>
            <person name="Ihrmark K."/>
            <person name="Kuo A."/>
            <person name="LaButti K."/>
            <person name="Lipzen A."/>
            <person name="Morin E."/>
            <person name="Grigoriev I.V."/>
            <person name="Henrissat B."/>
            <person name="Lindahl B."/>
            <person name="Martin F."/>
        </authorList>
    </citation>
    <scope>NUCLEOTIDE SEQUENCE</scope>
    <source>
        <strain evidence="2">JB14</strain>
    </source>
</reference>
<sequence>MPEQCEPTAEALKLKHAILQAQSEGSDFSSVISLWCDATNSEAAKSSKDSCFHCNLVDQIDTSCIFERGQTKAQDQLFPPQIVNKKEKPEDLVISDLFLKGPDSISATACALILDLGPLKLLFAFLTHCNLNLYSREQWEKSICVLTKAQCHFSIGLAFEFRLHLSLLISYSSIDPPPFEATIPNLCFQFTEFLDMEASELSEILDSNHSKGTKLAIKAVQDLKHFHGAGAYTSIELFGMAGTLIINIIFLEKLSIVLWRRDFTVSDCIRGLHISFTYCMSS</sequence>
<name>A0A6A4GMS5_9AGAR</name>
<evidence type="ECO:0000256" key="1">
    <source>
        <dbReference type="SAM" id="Phobius"/>
    </source>
</evidence>
<organism evidence="2 3">
    <name type="scientific">Gymnopus androsaceus JB14</name>
    <dbReference type="NCBI Taxonomy" id="1447944"/>
    <lineage>
        <taxon>Eukaryota</taxon>
        <taxon>Fungi</taxon>
        <taxon>Dikarya</taxon>
        <taxon>Basidiomycota</taxon>
        <taxon>Agaricomycotina</taxon>
        <taxon>Agaricomycetes</taxon>
        <taxon>Agaricomycetidae</taxon>
        <taxon>Agaricales</taxon>
        <taxon>Marasmiineae</taxon>
        <taxon>Omphalotaceae</taxon>
        <taxon>Gymnopus</taxon>
    </lineage>
</organism>
<dbReference type="AlphaFoldDB" id="A0A6A4GMS5"/>
<dbReference type="Proteomes" id="UP000799118">
    <property type="component" value="Unassembled WGS sequence"/>
</dbReference>
<gene>
    <name evidence="2" type="ORF">BT96DRAFT_1006033</name>
</gene>
<keyword evidence="3" id="KW-1185">Reference proteome</keyword>
<evidence type="ECO:0000313" key="3">
    <source>
        <dbReference type="Proteomes" id="UP000799118"/>
    </source>
</evidence>
<keyword evidence="1" id="KW-1133">Transmembrane helix</keyword>